<comment type="caution">
    <text evidence="1">The sequence shown here is derived from an EMBL/GenBank/DDBJ whole genome shotgun (WGS) entry which is preliminary data.</text>
</comment>
<dbReference type="Proteomes" id="UP001190700">
    <property type="component" value="Unassembled WGS sequence"/>
</dbReference>
<reference evidence="1 2" key="1">
    <citation type="journal article" date="2015" name="Genome Biol. Evol.">
        <title>Comparative Genomics of a Bacterivorous Green Alga Reveals Evolutionary Causalities and Consequences of Phago-Mixotrophic Mode of Nutrition.</title>
        <authorList>
            <person name="Burns J.A."/>
            <person name="Paasch A."/>
            <person name="Narechania A."/>
            <person name="Kim E."/>
        </authorList>
    </citation>
    <scope>NUCLEOTIDE SEQUENCE [LARGE SCALE GENOMIC DNA]</scope>
    <source>
        <strain evidence="1 2">PLY_AMNH</strain>
    </source>
</reference>
<protein>
    <submittedName>
        <fullName evidence="1">Uncharacterized protein</fullName>
    </submittedName>
</protein>
<gene>
    <name evidence="1" type="ORF">CYMTET_41648</name>
</gene>
<accession>A0AAE0C7T4</accession>
<dbReference type="AlphaFoldDB" id="A0AAE0C7T4"/>
<keyword evidence="2" id="KW-1185">Reference proteome</keyword>
<sequence>MVNFSERLDKLGKVVTTWDPSTAAPLKTNFMVTTLHAPYHDPPPTLLDTPVLDQVKADTGKDDPEEAMLYARAVDASTHPYCVILLTNFILMDLAVGKLHFPPGHTWLSARDAKTPTEEIRMMPEGVS</sequence>
<proteinExistence type="predicted"/>
<evidence type="ECO:0000313" key="2">
    <source>
        <dbReference type="Proteomes" id="UP001190700"/>
    </source>
</evidence>
<name>A0AAE0C7T4_9CHLO</name>
<organism evidence="1 2">
    <name type="scientific">Cymbomonas tetramitiformis</name>
    <dbReference type="NCBI Taxonomy" id="36881"/>
    <lineage>
        <taxon>Eukaryota</taxon>
        <taxon>Viridiplantae</taxon>
        <taxon>Chlorophyta</taxon>
        <taxon>Pyramimonadophyceae</taxon>
        <taxon>Pyramimonadales</taxon>
        <taxon>Pyramimonadaceae</taxon>
        <taxon>Cymbomonas</taxon>
    </lineage>
</organism>
<evidence type="ECO:0000313" key="1">
    <source>
        <dbReference type="EMBL" id="KAK3248907.1"/>
    </source>
</evidence>
<dbReference type="EMBL" id="LGRX02027718">
    <property type="protein sequence ID" value="KAK3248907.1"/>
    <property type="molecule type" value="Genomic_DNA"/>
</dbReference>